<dbReference type="Proteomes" id="UP001530400">
    <property type="component" value="Unassembled WGS sequence"/>
</dbReference>
<reference evidence="2 3" key="1">
    <citation type="submission" date="2024-10" db="EMBL/GenBank/DDBJ databases">
        <title>Updated reference genomes for cyclostephanoid diatoms.</title>
        <authorList>
            <person name="Roberts W.R."/>
            <person name="Alverson A.J."/>
        </authorList>
    </citation>
    <scope>NUCLEOTIDE SEQUENCE [LARGE SCALE GENOMIC DNA]</scope>
    <source>
        <strain evidence="2 3">AJA010-31</strain>
    </source>
</reference>
<evidence type="ECO:0000313" key="2">
    <source>
        <dbReference type="EMBL" id="KAL3785417.1"/>
    </source>
</evidence>
<proteinExistence type="predicted"/>
<feature type="compositionally biased region" description="Polar residues" evidence="1">
    <location>
        <begin position="502"/>
        <end position="521"/>
    </location>
</feature>
<feature type="region of interest" description="Disordered" evidence="1">
    <location>
        <begin position="169"/>
        <end position="193"/>
    </location>
</feature>
<protein>
    <submittedName>
        <fullName evidence="2">Uncharacterized protein</fullName>
    </submittedName>
</protein>
<accession>A0ABD3PCH5</accession>
<organism evidence="2 3">
    <name type="scientific">Cyclotella atomus</name>
    <dbReference type="NCBI Taxonomy" id="382360"/>
    <lineage>
        <taxon>Eukaryota</taxon>
        <taxon>Sar</taxon>
        <taxon>Stramenopiles</taxon>
        <taxon>Ochrophyta</taxon>
        <taxon>Bacillariophyta</taxon>
        <taxon>Coscinodiscophyceae</taxon>
        <taxon>Thalassiosirophycidae</taxon>
        <taxon>Stephanodiscales</taxon>
        <taxon>Stephanodiscaceae</taxon>
        <taxon>Cyclotella</taxon>
    </lineage>
</organism>
<keyword evidence="3" id="KW-1185">Reference proteome</keyword>
<comment type="caution">
    <text evidence="2">The sequence shown here is derived from an EMBL/GenBank/DDBJ whole genome shotgun (WGS) entry which is preliminary data.</text>
</comment>
<name>A0ABD3PCH5_9STRA</name>
<feature type="compositionally biased region" description="Basic and acidic residues" evidence="1">
    <location>
        <begin position="522"/>
        <end position="534"/>
    </location>
</feature>
<dbReference type="AlphaFoldDB" id="A0ABD3PCH5"/>
<evidence type="ECO:0000256" key="1">
    <source>
        <dbReference type="SAM" id="MobiDB-lite"/>
    </source>
</evidence>
<feature type="compositionally biased region" description="Polar residues" evidence="1">
    <location>
        <begin position="217"/>
        <end position="226"/>
    </location>
</feature>
<feature type="region of interest" description="Disordered" evidence="1">
    <location>
        <begin position="494"/>
        <end position="565"/>
    </location>
</feature>
<gene>
    <name evidence="2" type="ORF">ACHAWO_005192</name>
</gene>
<evidence type="ECO:0000313" key="3">
    <source>
        <dbReference type="Proteomes" id="UP001530400"/>
    </source>
</evidence>
<feature type="region of interest" description="Disordered" evidence="1">
    <location>
        <begin position="217"/>
        <end position="239"/>
    </location>
</feature>
<dbReference type="EMBL" id="JALLPJ020000694">
    <property type="protein sequence ID" value="KAL3785417.1"/>
    <property type="molecule type" value="Genomic_DNA"/>
</dbReference>
<sequence length="584" mass="65264">MCRPNQSSNQPCKNHCLRSCSNNDTIQPTFTDAPTRTMDVAALSSSERSALKTQDPLMFYSIPAARKAMIHGKDASAALTESLAGNTQEMKVERQRRLSTECHPDDALADLFNDPEFMASLEQEMPIKNCDGSDLPDDLFGLDAARELEPNPSRNEDVQAQEQYKNWKTKRRHSTRQLNDKHLTGDDDELFFDSNGMPIQHDEDDDDDIGEIDESAAVNNESTFNGSDAPVGTDKPMQPDQKEAISKLDDLNGGHDKPEHIHNKLFNNATHHSDDKSADTILDDILRGFSFALLFCICAICLHKLCWYSCVRCGILPDDRVVEARWKRLQLKHKRAYTNVPMAMDPKSLGKWFDQRDKMNPDGMGIWDSSADRSVGSWDEESSGALDFNEGVELSNWDNDDASAAAELEYGEGEELEDKSHDERLFDVEDGGAGLKEQANKFFHGTKKLFSKKTKSEPIQVQATNKSVAAIENLFDTDGDNDVSDDAFFDALQPPSVDAFSDQASESSKSNAQDLQQTHGSQNDDKASMGKYEEEPNGDLQLDDRGYDEESDLLGLRSDSPPPLDLAEIEKNMLENMEKAKSYY</sequence>